<dbReference type="Pfam" id="PF12706">
    <property type="entry name" value="Lactamase_B_2"/>
    <property type="match status" value="1"/>
</dbReference>
<evidence type="ECO:0000313" key="3">
    <source>
        <dbReference type="Proteomes" id="UP001617669"/>
    </source>
</evidence>
<dbReference type="SMART" id="SM00849">
    <property type="entry name" value="Lactamase_B"/>
    <property type="match status" value="1"/>
</dbReference>
<dbReference type="SUPFAM" id="SSF56281">
    <property type="entry name" value="Metallo-hydrolase/oxidoreductase"/>
    <property type="match status" value="1"/>
</dbReference>
<evidence type="ECO:0000313" key="2">
    <source>
        <dbReference type="EMBL" id="MFJ5444759.1"/>
    </source>
</evidence>
<dbReference type="InterPro" id="IPR052533">
    <property type="entry name" value="WalJ/YycJ-like"/>
</dbReference>
<reference evidence="2 3" key="1">
    <citation type="submission" date="2024-11" db="EMBL/GenBank/DDBJ databases">
        <authorList>
            <person name="Kaparullina E.N."/>
            <person name="Delegan Y.A."/>
            <person name="Doronina N.V."/>
        </authorList>
    </citation>
    <scope>NUCLEOTIDE SEQUENCE [LARGE SCALE GENOMIC DNA]</scope>
    <source>
        <strain evidence="2 3">7sh_L</strain>
    </source>
</reference>
<feature type="domain" description="Metallo-beta-lactamase" evidence="1">
    <location>
        <begin position="11"/>
        <end position="191"/>
    </location>
</feature>
<gene>
    <name evidence="2" type="ORF">ACIKP9_00805</name>
</gene>
<dbReference type="RefSeq" id="WP_400878016.1">
    <property type="nucleotide sequence ID" value="NZ_JBIWXY010000001.1"/>
</dbReference>
<dbReference type="InterPro" id="IPR036866">
    <property type="entry name" value="RibonucZ/Hydroxyglut_hydro"/>
</dbReference>
<proteinExistence type="predicted"/>
<evidence type="ECO:0000259" key="1">
    <source>
        <dbReference type="SMART" id="SM00849"/>
    </source>
</evidence>
<protein>
    <submittedName>
        <fullName evidence="2">MBL fold metallo-hydrolase</fullName>
    </submittedName>
</protein>
<dbReference type="InterPro" id="IPR001279">
    <property type="entry name" value="Metallo-B-lactamas"/>
</dbReference>
<organism evidence="2 3">
    <name type="scientific">Methylobacillus methanolivorans</name>
    <dbReference type="NCBI Taxonomy" id="1848927"/>
    <lineage>
        <taxon>Bacteria</taxon>
        <taxon>Pseudomonadati</taxon>
        <taxon>Pseudomonadota</taxon>
        <taxon>Betaproteobacteria</taxon>
        <taxon>Nitrosomonadales</taxon>
        <taxon>Methylophilaceae</taxon>
        <taxon>Methylobacillus</taxon>
    </lineage>
</organism>
<dbReference type="PANTHER" id="PTHR47619">
    <property type="entry name" value="METALLO-HYDROLASE YYCJ-RELATED"/>
    <property type="match status" value="1"/>
</dbReference>
<dbReference type="PANTHER" id="PTHR47619:SF1">
    <property type="entry name" value="EXODEOXYRIBONUCLEASE WALJ"/>
    <property type="match status" value="1"/>
</dbReference>
<accession>A0ABW8GHV7</accession>
<dbReference type="Gene3D" id="3.60.15.10">
    <property type="entry name" value="Ribonuclease Z/Hydroxyacylglutathione hydrolase-like"/>
    <property type="match status" value="1"/>
</dbReference>
<comment type="caution">
    <text evidence="2">The sequence shown here is derived from an EMBL/GenBank/DDBJ whole genome shotgun (WGS) entry which is preliminary data.</text>
</comment>
<name>A0ABW8GHV7_9PROT</name>
<dbReference type="Proteomes" id="UP001617669">
    <property type="component" value="Unassembled WGS sequence"/>
</dbReference>
<sequence length="257" mass="28639">MRFASLGSGSAGNGLIIEQSSTRLLLDCGFGLKDTLYRLARLGLQANDIAGILVTHEHDDHTNGVFKLANKYRIPVWLTYGTYVMSQKLIPKDQGFELHIIDSHQPFNIGDLHIQPYPVPHDAREPVQYVFKNGRHKLGVLTDVGTTTPHIEAILNACDSLVLECNHDLDMLRNGPYIRSLKQRVGSRLGHLDNESAASLLGKLDNRKLQHIVAAHLSEKNNQPALVNAALSRTLNCEEHWIGIASQAEGFDWREIK</sequence>
<dbReference type="EMBL" id="JBIWXY010000001">
    <property type="protein sequence ID" value="MFJ5444759.1"/>
    <property type="molecule type" value="Genomic_DNA"/>
</dbReference>
<keyword evidence="3" id="KW-1185">Reference proteome</keyword>